<dbReference type="PANTHER" id="PTHR47907">
    <property type="entry name" value="PROTEIN KINASE DOMAIN-CONTAINING PROTEIN"/>
    <property type="match status" value="1"/>
</dbReference>
<evidence type="ECO:0000313" key="13">
    <source>
        <dbReference type="Proteomes" id="UP000694420"/>
    </source>
</evidence>
<dbReference type="GO" id="GO:0005524">
    <property type="term" value="F:ATP binding"/>
    <property type="evidence" value="ECO:0007669"/>
    <property type="project" value="UniProtKB-KW"/>
</dbReference>
<dbReference type="PROSITE" id="PS50011">
    <property type="entry name" value="PROTEIN_KINASE_DOM"/>
    <property type="match status" value="1"/>
</dbReference>
<dbReference type="FunFam" id="1.10.510.10:FF:000072">
    <property type="entry name" value="AP2 associated kinase 1"/>
    <property type="match status" value="1"/>
</dbReference>
<dbReference type="InterPro" id="IPR008271">
    <property type="entry name" value="Ser/Thr_kinase_AS"/>
</dbReference>
<evidence type="ECO:0000256" key="5">
    <source>
        <dbReference type="ARBA" id="ARBA00022741"/>
    </source>
</evidence>
<comment type="catalytic activity">
    <reaction evidence="8">
        <text>L-threonyl-[protein] + ATP = O-phospho-L-threonyl-[protein] + ADP + H(+)</text>
        <dbReference type="Rhea" id="RHEA:46608"/>
        <dbReference type="Rhea" id="RHEA-COMP:11060"/>
        <dbReference type="Rhea" id="RHEA-COMP:11605"/>
        <dbReference type="ChEBI" id="CHEBI:15378"/>
        <dbReference type="ChEBI" id="CHEBI:30013"/>
        <dbReference type="ChEBI" id="CHEBI:30616"/>
        <dbReference type="ChEBI" id="CHEBI:61977"/>
        <dbReference type="ChEBI" id="CHEBI:456216"/>
        <dbReference type="EC" id="2.7.11.1"/>
    </reaction>
</comment>
<keyword evidence="10" id="KW-0472">Membrane</keyword>
<dbReference type="CDD" id="cd14037">
    <property type="entry name" value="STKc_NAK_like"/>
    <property type="match status" value="1"/>
</dbReference>
<evidence type="ECO:0000256" key="3">
    <source>
        <dbReference type="ARBA" id="ARBA00022553"/>
    </source>
</evidence>
<dbReference type="InterPro" id="IPR000719">
    <property type="entry name" value="Prot_kinase_dom"/>
</dbReference>
<comment type="catalytic activity">
    <reaction evidence="9">
        <text>L-seryl-[protein] + ATP = O-phospho-L-seryl-[protein] + ADP + H(+)</text>
        <dbReference type="Rhea" id="RHEA:17989"/>
        <dbReference type="Rhea" id="RHEA-COMP:9863"/>
        <dbReference type="Rhea" id="RHEA-COMP:11604"/>
        <dbReference type="ChEBI" id="CHEBI:15378"/>
        <dbReference type="ChEBI" id="CHEBI:29999"/>
        <dbReference type="ChEBI" id="CHEBI:30616"/>
        <dbReference type="ChEBI" id="CHEBI:83421"/>
        <dbReference type="ChEBI" id="CHEBI:456216"/>
        <dbReference type="EC" id="2.7.11.1"/>
    </reaction>
</comment>
<evidence type="ECO:0000256" key="10">
    <source>
        <dbReference type="SAM" id="Phobius"/>
    </source>
</evidence>
<keyword evidence="13" id="KW-1185">Reference proteome</keyword>
<keyword evidence="7" id="KW-0067">ATP-binding</keyword>
<sequence length="353" mass="39679">FSEKSNVRHNWGGSGGVLVGGIAISLSFSFLCSLGGFSTVFLVRTHGGVRCALKRMCVNSVPDLNICKREITIMKELSGHKNIVVYLDCAVNSISDNVWEVLILMEYCRAGQVVNQMNQRLQTGFTESEVMRIFCDTCEAVARLHQCKTPIVHRDLKVENILLNDSGNYVLCDFGSATNKFLNPQKDGVNLVEEEIKKYTTLSYRAPEMINLYGGKPITTKADIWALGCLLYKLCFFSLPFGESQVAICDGSFTIPDNSRYTHSMHCLIRYMLEPDQEKRPDIFQVSFFAFKLAKKDCPVSNINVSSLYFFSIFLLGVIDFICLRAIKKSLSSRQRKVLISSSNLVSEMKILD</sequence>
<proteinExistence type="predicted"/>
<name>A0A8C6Z225_NOTPE</name>
<protein>
    <recommendedName>
        <fullName evidence="1">non-specific serine/threonine protein kinase</fullName>
        <ecNumber evidence="1">2.7.11.1</ecNumber>
    </recommendedName>
</protein>
<evidence type="ECO:0000259" key="11">
    <source>
        <dbReference type="PROSITE" id="PS50011"/>
    </source>
</evidence>
<dbReference type="InterPro" id="IPR051744">
    <property type="entry name" value="AP2_assoc_SerThr_kinase"/>
</dbReference>
<keyword evidence="5" id="KW-0547">Nucleotide-binding</keyword>
<evidence type="ECO:0000313" key="12">
    <source>
        <dbReference type="Ensembl" id="ENSNPEP00000005621.1"/>
    </source>
</evidence>
<dbReference type="GO" id="GO:0004674">
    <property type="term" value="F:protein serine/threonine kinase activity"/>
    <property type="evidence" value="ECO:0007669"/>
    <property type="project" value="UniProtKB-KW"/>
</dbReference>
<feature type="domain" description="Protein kinase" evidence="11">
    <location>
        <begin position="26"/>
        <end position="290"/>
    </location>
</feature>
<evidence type="ECO:0000256" key="2">
    <source>
        <dbReference type="ARBA" id="ARBA00022527"/>
    </source>
</evidence>
<keyword evidence="2" id="KW-0723">Serine/threonine-protein kinase</keyword>
<dbReference type="AlphaFoldDB" id="A0A8C6Z225"/>
<reference evidence="12" key="1">
    <citation type="submission" date="2025-08" db="UniProtKB">
        <authorList>
            <consortium name="Ensembl"/>
        </authorList>
    </citation>
    <scope>IDENTIFICATION</scope>
</reference>
<evidence type="ECO:0000256" key="1">
    <source>
        <dbReference type="ARBA" id="ARBA00012513"/>
    </source>
</evidence>
<dbReference type="Gene3D" id="1.10.510.10">
    <property type="entry name" value="Transferase(Phosphotransferase) domain 1"/>
    <property type="match status" value="1"/>
</dbReference>
<reference evidence="12" key="2">
    <citation type="submission" date="2025-09" db="UniProtKB">
        <authorList>
            <consortium name="Ensembl"/>
        </authorList>
    </citation>
    <scope>IDENTIFICATION</scope>
</reference>
<evidence type="ECO:0000256" key="8">
    <source>
        <dbReference type="ARBA" id="ARBA00047899"/>
    </source>
</evidence>
<evidence type="ECO:0000256" key="9">
    <source>
        <dbReference type="ARBA" id="ARBA00048679"/>
    </source>
</evidence>
<dbReference type="Proteomes" id="UP000694420">
    <property type="component" value="Unplaced"/>
</dbReference>
<accession>A0A8C6Z225</accession>
<dbReference type="EC" id="2.7.11.1" evidence="1"/>
<dbReference type="SMART" id="SM00220">
    <property type="entry name" value="S_TKc"/>
    <property type="match status" value="1"/>
</dbReference>
<dbReference type="Pfam" id="PF00069">
    <property type="entry name" value="Pkinase"/>
    <property type="match status" value="1"/>
</dbReference>
<dbReference type="PANTHER" id="PTHR47907:SF4">
    <property type="entry name" value="BMP-2-INDUCIBLE PROTEIN KINASE ISOFORM X1"/>
    <property type="match status" value="1"/>
</dbReference>
<dbReference type="PROSITE" id="PS00108">
    <property type="entry name" value="PROTEIN_KINASE_ST"/>
    <property type="match status" value="1"/>
</dbReference>
<dbReference type="Ensembl" id="ENSNPET00000005762.1">
    <property type="protein sequence ID" value="ENSNPEP00000005621.1"/>
    <property type="gene ID" value="ENSNPEG00000004252.1"/>
</dbReference>
<keyword evidence="4" id="KW-0808">Transferase</keyword>
<dbReference type="SUPFAM" id="SSF56112">
    <property type="entry name" value="Protein kinase-like (PK-like)"/>
    <property type="match status" value="1"/>
</dbReference>
<feature type="transmembrane region" description="Helical" evidence="10">
    <location>
        <begin position="12"/>
        <end position="43"/>
    </location>
</feature>
<keyword evidence="10" id="KW-1133">Transmembrane helix</keyword>
<organism evidence="12 13">
    <name type="scientific">Nothoprocta perdicaria</name>
    <name type="common">Chilean tinamou</name>
    <name type="synonym">Crypturus perdicarius</name>
    <dbReference type="NCBI Taxonomy" id="30464"/>
    <lineage>
        <taxon>Eukaryota</taxon>
        <taxon>Metazoa</taxon>
        <taxon>Chordata</taxon>
        <taxon>Craniata</taxon>
        <taxon>Vertebrata</taxon>
        <taxon>Euteleostomi</taxon>
        <taxon>Archelosauria</taxon>
        <taxon>Archosauria</taxon>
        <taxon>Dinosauria</taxon>
        <taxon>Saurischia</taxon>
        <taxon>Theropoda</taxon>
        <taxon>Coelurosauria</taxon>
        <taxon>Aves</taxon>
        <taxon>Palaeognathae</taxon>
        <taxon>Tinamiformes</taxon>
        <taxon>Tinamidae</taxon>
        <taxon>Nothoprocta</taxon>
    </lineage>
</organism>
<keyword evidence="10" id="KW-0812">Transmembrane</keyword>
<dbReference type="InterPro" id="IPR011009">
    <property type="entry name" value="Kinase-like_dom_sf"/>
</dbReference>
<keyword evidence="3" id="KW-0597">Phosphoprotein</keyword>
<evidence type="ECO:0000256" key="6">
    <source>
        <dbReference type="ARBA" id="ARBA00022777"/>
    </source>
</evidence>
<feature type="transmembrane region" description="Helical" evidence="10">
    <location>
        <begin position="308"/>
        <end position="327"/>
    </location>
</feature>
<evidence type="ECO:0000256" key="7">
    <source>
        <dbReference type="ARBA" id="ARBA00022840"/>
    </source>
</evidence>
<keyword evidence="6" id="KW-0418">Kinase</keyword>
<evidence type="ECO:0000256" key="4">
    <source>
        <dbReference type="ARBA" id="ARBA00022679"/>
    </source>
</evidence>